<dbReference type="Proteomes" id="UP001166286">
    <property type="component" value="Unassembled WGS sequence"/>
</dbReference>
<sequence>MAHAEDASNVNAQWPSLREYTEAHSALGNDCYWLHEFVSSDAISAGRISPKYLVRVCYKETGAASTIITKDFGTGSFALLDLRKSLAEKHVLAVILCHRDSSQVDPGVLDLLWTKLKLEVSFMRHHFDYKEFREEPGCPEVIRNHLKREEGLIEDEWTFGGRWNPIRLPSETRASILRLSVGSECLSVCCRGGIVIALIRSKAVYQEPEMTWTDDAGAGYERPSYSCAVDLFAATADVFFKS</sequence>
<protein>
    <submittedName>
        <fullName evidence="1">Uncharacterized protein</fullName>
    </submittedName>
</protein>
<gene>
    <name evidence="1" type="ORF">JMJ35_002207</name>
</gene>
<comment type="caution">
    <text evidence="1">The sequence shown here is derived from an EMBL/GenBank/DDBJ whole genome shotgun (WGS) entry which is preliminary data.</text>
</comment>
<proteinExistence type="predicted"/>
<keyword evidence="2" id="KW-1185">Reference proteome</keyword>
<reference evidence="1" key="1">
    <citation type="submission" date="2023-03" db="EMBL/GenBank/DDBJ databases">
        <title>Complete genome of Cladonia borealis.</title>
        <authorList>
            <person name="Park H."/>
        </authorList>
    </citation>
    <scope>NUCLEOTIDE SEQUENCE</scope>
    <source>
        <strain evidence="1">ANT050790</strain>
    </source>
</reference>
<evidence type="ECO:0000313" key="2">
    <source>
        <dbReference type="Proteomes" id="UP001166286"/>
    </source>
</evidence>
<organism evidence="1 2">
    <name type="scientific">Cladonia borealis</name>
    <dbReference type="NCBI Taxonomy" id="184061"/>
    <lineage>
        <taxon>Eukaryota</taxon>
        <taxon>Fungi</taxon>
        <taxon>Dikarya</taxon>
        <taxon>Ascomycota</taxon>
        <taxon>Pezizomycotina</taxon>
        <taxon>Lecanoromycetes</taxon>
        <taxon>OSLEUM clade</taxon>
        <taxon>Lecanoromycetidae</taxon>
        <taxon>Lecanorales</taxon>
        <taxon>Lecanorineae</taxon>
        <taxon>Cladoniaceae</taxon>
        <taxon>Cladonia</taxon>
    </lineage>
</organism>
<dbReference type="AlphaFoldDB" id="A0AA39V3M7"/>
<evidence type="ECO:0000313" key="1">
    <source>
        <dbReference type="EMBL" id="KAK0514828.1"/>
    </source>
</evidence>
<name>A0AA39V3M7_9LECA</name>
<accession>A0AA39V3M7</accession>
<dbReference type="EMBL" id="JAFEKC020000004">
    <property type="protein sequence ID" value="KAK0514828.1"/>
    <property type="molecule type" value="Genomic_DNA"/>
</dbReference>